<evidence type="ECO:0000256" key="6">
    <source>
        <dbReference type="PIRSR" id="PIRSR002419-1"/>
    </source>
</evidence>
<dbReference type="CDD" id="cd03127">
    <property type="entry name" value="tetraspanin_LEL"/>
    <property type="match status" value="1"/>
</dbReference>
<sequence>MVVKNSTPQLEQQIQCIKFTIFCLNSVMWIFGSAMFGLSLWLRFEPVFEDWIMFLDMYEFYIGVYVLIATSVFVIIVAFVGCGAALMEYVLGLFVHVGLQLFCFICGLAGAAVILDYSTYDSQIQPIIRRSMSNLISNSQHDRASGILKLIQENVGCCGADGPMDYVNMLKPLPTECRDTVTGNAFFHGCVEEISWFLEARSGWLAGLALSLCMLHPAVHQMTQGSTKHALLCFLEQLRESNGLDRI</sequence>
<gene>
    <name evidence="8" type="ORF">HZH68_000547</name>
</gene>
<protein>
    <recommendedName>
        <fullName evidence="7">Tetraspanin</fullName>
    </recommendedName>
</protein>
<name>A0A834NUD2_VESGE</name>
<dbReference type="Proteomes" id="UP000617340">
    <property type="component" value="Unassembled WGS sequence"/>
</dbReference>
<keyword evidence="5 7" id="KW-0472">Membrane</keyword>
<comment type="caution">
    <text evidence="7">Lacks conserved residue(s) required for the propagation of feature annotation.</text>
</comment>
<evidence type="ECO:0000256" key="3">
    <source>
        <dbReference type="ARBA" id="ARBA00022692"/>
    </source>
</evidence>
<feature type="transmembrane region" description="Helical" evidence="7">
    <location>
        <begin position="62"/>
        <end position="86"/>
    </location>
</feature>
<evidence type="ECO:0000313" key="8">
    <source>
        <dbReference type="EMBL" id="KAF7417894.1"/>
    </source>
</evidence>
<organism evidence="8 9">
    <name type="scientific">Vespula germanica</name>
    <name type="common">German yellow jacket</name>
    <name type="synonym">Paravespula germanica</name>
    <dbReference type="NCBI Taxonomy" id="30212"/>
    <lineage>
        <taxon>Eukaryota</taxon>
        <taxon>Metazoa</taxon>
        <taxon>Ecdysozoa</taxon>
        <taxon>Arthropoda</taxon>
        <taxon>Hexapoda</taxon>
        <taxon>Insecta</taxon>
        <taxon>Pterygota</taxon>
        <taxon>Neoptera</taxon>
        <taxon>Endopterygota</taxon>
        <taxon>Hymenoptera</taxon>
        <taxon>Apocrita</taxon>
        <taxon>Aculeata</taxon>
        <taxon>Vespoidea</taxon>
        <taxon>Vespidae</taxon>
        <taxon>Vespinae</taxon>
        <taxon>Vespula</taxon>
    </lineage>
</organism>
<dbReference type="SUPFAM" id="SSF48652">
    <property type="entry name" value="Tetraspanin"/>
    <property type="match status" value="1"/>
</dbReference>
<dbReference type="PANTHER" id="PTHR19282">
    <property type="entry name" value="TETRASPANIN"/>
    <property type="match status" value="1"/>
</dbReference>
<dbReference type="InterPro" id="IPR008952">
    <property type="entry name" value="Tetraspanin_EC2_sf"/>
</dbReference>
<evidence type="ECO:0000256" key="4">
    <source>
        <dbReference type="ARBA" id="ARBA00022989"/>
    </source>
</evidence>
<keyword evidence="6" id="KW-1015">Disulfide bond</keyword>
<dbReference type="Gene3D" id="1.10.1450.10">
    <property type="entry name" value="Tetraspanin"/>
    <property type="match status" value="1"/>
</dbReference>
<evidence type="ECO:0000256" key="1">
    <source>
        <dbReference type="ARBA" id="ARBA00004141"/>
    </source>
</evidence>
<feature type="disulfide bond" evidence="6">
    <location>
        <begin position="158"/>
        <end position="177"/>
    </location>
</feature>
<evidence type="ECO:0000256" key="2">
    <source>
        <dbReference type="ARBA" id="ARBA00006840"/>
    </source>
</evidence>
<keyword evidence="9" id="KW-1185">Reference proteome</keyword>
<feature type="transmembrane region" description="Helical" evidence="7">
    <location>
        <begin position="21"/>
        <end position="42"/>
    </location>
</feature>
<evidence type="ECO:0000256" key="5">
    <source>
        <dbReference type="ARBA" id="ARBA00023136"/>
    </source>
</evidence>
<dbReference type="InterPro" id="IPR018499">
    <property type="entry name" value="Tetraspanin/Peripherin"/>
</dbReference>
<feature type="transmembrane region" description="Helical" evidence="7">
    <location>
        <begin position="93"/>
        <end position="115"/>
    </location>
</feature>
<comment type="subcellular location">
    <subcellularLocation>
        <location evidence="1 7">Membrane</location>
        <topology evidence="1 7">Multi-pass membrane protein</topology>
    </subcellularLocation>
</comment>
<comment type="similarity">
    <text evidence="2 7">Belongs to the tetraspanin (TM4SF) family.</text>
</comment>
<dbReference type="AlphaFoldDB" id="A0A834NUD2"/>
<feature type="disulfide bond" evidence="6">
    <location>
        <begin position="157"/>
        <end position="190"/>
    </location>
</feature>
<dbReference type="GO" id="GO:0005886">
    <property type="term" value="C:plasma membrane"/>
    <property type="evidence" value="ECO:0007669"/>
    <property type="project" value="TreeGrafter"/>
</dbReference>
<comment type="caution">
    <text evidence="8">The sequence shown here is derived from an EMBL/GenBank/DDBJ whole genome shotgun (WGS) entry which is preliminary data.</text>
</comment>
<reference evidence="8" key="1">
    <citation type="journal article" date="2020" name="G3 (Bethesda)">
        <title>High-Quality Assemblies for Three Invasive Social Wasps from the &lt;i&gt;Vespula&lt;/i&gt; Genus.</title>
        <authorList>
            <person name="Harrop T.W.R."/>
            <person name="Guhlin J."/>
            <person name="McLaughlin G.M."/>
            <person name="Permina E."/>
            <person name="Stockwell P."/>
            <person name="Gilligan J."/>
            <person name="Le Lec M.F."/>
            <person name="Gruber M.A.M."/>
            <person name="Quinn O."/>
            <person name="Lovegrove M."/>
            <person name="Duncan E.J."/>
            <person name="Remnant E.J."/>
            <person name="Van Eeckhoven J."/>
            <person name="Graham B."/>
            <person name="Knapp R.A."/>
            <person name="Langford K.W."/>
            <person name="Kronenberg Z."/>
            <person name="Press M.O."/>
            <person name="Eacker S.M."/>
            <person name="Wilson-Rankin E.E."/>
            <person name="Purcell J."/>
            <person name="Lester P.J."/>
            <person name="Dearden P.K."/>
        </authorList>
    </citation>
    <scope>NUCLEOTIDE SEQUENCE</scope>
    <source>
        <strain evidence="8">Linc-1</strain>
    </source>
</reference>
<keyword evidence="3 7" id="KW-0812">Transmembrane</keyword>
<keyword evidence="4 7" id="KW-1133">Transmembrane helix</keyword>
<dbReference type="PRINTS" id="PR00259">
    <property type="entry name" value="TMFOUR"/>
</dbReference>
<dbReference type="Pfam" id="PF00335">
    <property type="entry name" value="Tetraspanin"/>
    <property type="match status" value="1"/>
</dbReference>
<dbReference type="EMBL" id="JACSDZ010000001">
    <property type="protein sequence ID" value="KAF7417894.1"/>
    <property type="molecule type" value="Genomic_DNA"/>
</dbReference>
<evidence type="ECO:0000313" key="9">
    <source>
        <dbReference type="Proteomes" id="UP000617340"/>
    </source>
</evidence>
<dbReference type="PIRSF" id="PIRSF002419">
    <property type="entry name" value="Tetraspanin"/>
    <property type="match status" value="1"/>
</dbReference>
<proteinExistence type="inferred from homology"/>
<evidence type="ECO:0000256" key="7">
    <source>
        <dbReference type="RuleBase" id="RU361218"/>
    </source>
</evidence>
<accession>A0A834NUD2</accession>
<dbReference type="PANTHER" id="PTHR19282:SF555">
    <property type="entry name" value="TETRASPANIN-2A"/>
    <property type="match status" value="1"/>
</dbReference>
<dbReference type="InterPro" id="IPR000301">
    <property type="entry name" value="Tetraspanin_animals"/>
</dbReference>